<dbReference type="GO" id="GO:0005886">
    <property type="term" value="C:plasma membrane"/>
    <property type="evidence" value="ECO:0007669"/>
    <property type="project" value="UniProtKB-SubCell"/>
</dbReference>
<name>A0A1J6HW09_9HYPH</name>
<feature type="transmembrane region" description="Helical" evidence="9">
    <location>
        <begin position="68"/>
        <end position="86"/>
    </location>
</feature>
<dbReference type="Proteomes" id="UP000182985">
    <property type="component" value="Unassembled WGS sequence"/>
</dbReference>
<evidence type="ECO:0000256" key="5">
    <source>
        <dbReference type="ARBA" id="ARBA00022692"/>
    </source>
</evidence>
<feature type="transmembrane region" description="Helical" evidence="9">
    <location>
        <begin position="206"/>
        <end position="236"/>
    </location>
</feature>
<evidence type="ECO:0000256" key="1">
    <source>
        <dbReference type="ARBA" id="ARBA00004429"/>
    </source>
</evidence>
<dbReference type="Pfam" id="PF06808">
    <property type="entry name" value="DctM"/>
    <property type="match status" value="1"/>
</dbReference>
<keyword evidence="2 8" id="KW-0813">Transport</keyword>
<feature type="transmembrane region" description="Helical" evidence="9">
    <location>
        <begin position="600"/>
        <end position="620"/>
    </location>
</feature>
<evidence type="ECO:0000256" key="2">
    <source>
        <dbReference type="ARBA" id="ARBA00022448"/>
    </source>
</evidence>
<dbReference type="PANTHER" id="PTHR33362">
    <property type="entry name" value="SIALIC ACID TRAP TRANSPORTER PERMEASE PROTEIN SIAT-RELATED"/>
    <property type="match status" value="1"/>
</dbReference>
<feature type="transmembrane region" description="Helical" evidence="9">
    <location>
        <begin position="561"/>
        <end position="585"/>
    </location>
</feature>
<gene>
    <name evidence="12" type="ORF">BLA27_16970</name>
</gene>
<keyword evidence="4 8" id="KW-0997">Cell inner membrane</keyword>
<dbReference type="InterPro" id="IPR055348">
    <property type="entry name" value="DctQ"/>
</dbReference>
<feature type="transmembrane region" description="Helical" evidence="9">
    <location>
        <begin position="148"/>
        <end position="169"/>
    </location>
</feature>
<feature type="transmembrane region" description="Helical" evidence="9">
    <location>
        <begin position="107"/>
        <end position="128"/>
    </location>
</feature>
<feature type="transmembrane region" description="Helical" evidence="9">
    <location>
        <begin position="340"/>
        <end position="363"/>
    </location>
</feature>
<feature type="transmembrane region" description="Helical" evidence="9">
    <location>
        <begin position="35"/>
        <end position="56"/>
    </location>
</feature>
<evidence type="ECO:0000259" key="10">
    <source>
        <dbReference type="Pfam" id="PF04290"/>
    </source>
</evidence>
<accession>A0A1J6HW09</accession>
<keyword evidence="7 9" id="KW-0472">Membrane</keyword>
<feature type="transmembrane region" description="Helical" evidence="9">
    <location>
        <begin position="446"/>
        <end position="463"/>
    </location>
</feature>
<feature type="transmembrane region" description="Helical" evidence="9">
    <location>
        <begin position="369"/>
        <end position="392"/>
    </location>
</feature>
<evidence type="ECO:0000256" key="4">
    <source>
        <dbReference type="ARBA" id="ARBA00022519"/>
    </source>
</evidence>
<keyword evidence="5 9" id="KW-0812">Transmembrane</keyword>
<comment type="subcellular location">
    <subcellularLocation>
        <location evidence="1 8">Cell inner membrane</location>
        <topology evidence="1 8">Multi-pass membrane protein</topology>
    </subcellularLocation>
</comment>
<evidence type="ECO:0000313" key="13">
    <source>
        <dbReference type="Proteomes" id="UP000182985"/>
    </source>
</evidence>
<feature type="transmembrane region" description="Helical" evidence="9">
    <location>
        <begin position="257"/>
        <end position="275"/>
    </location>
</feature>
<evidence type="ECO:0000313" key="12">
    <source>
        <dbReference type="EMBL" id="OIS92391.1"/>
    </source>
</evidence>
<evidence type="ECO:0000256" key="9">
    <source>
        <dbReference type="SAM" id="Phobius"/>
    </source>
</evidence>
<feature type="transmembrane region" description="Helical" evidence="9">
    <location>
        <begin position="176"/>
        <end position="194"/>
    </location>
</feature>
<feature type="transmembrane region" description="Helical" evidence="9">
    <location>
        <begin position="281"/>
        <end position="302"/>
    </location>
</feature>
<keyword evidence="6 9" id="KW-1133">Transmembrane helix</keyword>
<feature type="transmembrane region" description="Helical" evidence="9">
    <location>
        <begin position="475"/>
        <end position="496"/>
    </location>
</feature>
<comment type="caution">
    <text evidence="12">The sequence shown here is derived from an EMBL/GenBank/DDBJ whole genome shotgun (WGS) entry which is preliminary data.</text>
</comment>
<comment type="function">
    <text evidence="8">Part of the tripartite ATP-independent periplasmic (TRAP) transport system.</text>
</comment>
<evidence type="ECO:0000259" key="11">
    <source>
        <dbReference type="Pfam" id="PF06808"/>
    </source>
</evidence>
<feature type="domain" description="TRAP C4-dicarboxylate transport system permease DctM subunit" evidence="11">
    <location>
        <begin position="213"/>
        <end position="620"/>
    </location>
</feature>
<proteinExistence type="predicted"/>
<feature type="transmembrane region" description="Helical" evidence="9">
    <location>
        <begin position="412"/>
        <end position="434"/>
    </location>
</feature>
<dbReference type="PANTHER" id="PTHR33362:SF2">
    <property type="entry name" value="TRAP TRANSPORTER LARGE PERMEASE PROTEIN"/>
    <property type="match status" value="1"/>
</dbReference>
<protein>
    <submittedName>
        <fullName evidence="12">Uncharacterized protein</fullName>
    </submittedName>
</protein>
<evidence type="ECO:0000256" key="6">
    <source>
        <dbReference type="ARBA" id="ARBA00022989"/>
    </source>
</evidence>
<keyword evidence="13" id="KW-1185">Reference proteome</keyword>
<dbReference type="InterPro" id="IPR010656">
    <property type="entry name" value="DctM"/>
</dbReference>
<evidence type="ECO:0000256" key="8">
    <source>
        <dbReference type="RuleBase" id="RU369079"/>
    </source>
</evidence>
<dbReference type="InterPro" id="IPR004681">
    <property type="entry name" value="TRAP_DctM"/>
</dbReference>
<feature type="domain" description="Tripartite ATP-independent periplasmic transporters DctQ component" evidence="10">
    <location>
        <begin position="44"/>
        <end position="171"/>
    </location>
</feature>
<organism evidence="12 13">
    <name type="scientific">Brucella cytisi</name>
    <dbReference type="NCBI Taxonomy" id="407152"/>
    <lineage>
        <taxon>Bacteria</taxon>
        <taxon>Pseudomonadati</taxon>
        <taxon>Pseudomonadota</taxon>
        <taxon>Alphaproteobacteria</taxon>
        <taxon>Hyphomicrobiales</taxon>
        <taxon>Brucellaceae</taxon>
        <taxon>Brucella/Ochrobactrum group</taxon>
        <taxon>Brucella</taxon>
    </lineage>
</organism>
<dbReference type="AlphaFoldDB" id="A0A1J6HW09"/>
<reference evidence="12 13" key="1">
    <citation type="submission" date="2016-10" db="EMBL/GenBank/DDBJ databases">
        <title>The Draft Genome Sequence of the Potato Rhizosphere Bacteria Ochrobactrum sp. IPA7.2.</title>
        <authorList>
            <person name="Gogoleva N.E."/>
            <person name="Khlopko Y.A."/>
            <person name="Burygin G.L."/>
            <person name="Plotnikov A.O."/>
        </authorList>
    </citation>
    <scope>NUCLEOTIDE SEQUENCE [LARGE SCALE GENOMIC DNA]</scope>
    <source>
        <strain evidence="12 13">IPA7.2</strain>
    </source>
</reference>
<dbReference type="GO" id="GO:0022857">
    <property type="term" value="F:transmembrane transporter activity"/>
    <property type="evidence" value="ECO:0007669"/>
    <property type="project" value="UniProtKB-UniRule"/>
</dbReference>
<dbReference type="RefSeq" id="WP_071632751.1">
    <property type="nucleotide sequence ID" value="NZ_MOEC01000017.1"/>
</dbReference>
<dbReference type="Pfam" id="PF04290">
    <property type="entry name" value="DctQ"/>
    <property type="match status" value="1"/>
</dbReference>
<evidence type="ECO:0000256" key="3">
    <source>
        <dbReference type="ARBA" id="ARBA00022475"/>
    </source>
</evidence>
<keyword evidence="3" id="KW-1003">Cell membrane</keyword>
<dbReference type="EMBL" id="MOEC01000017">
    <property type="protein sequence ID" value="OIS92391.1"/>
    <property type="molecule type" value="Genomic_DNA"/>
</dbReference>
<dbReference type="OrthoDB" id="7847241at2"/>
<feature type="transmembrane region" description="Helical" evidence="9">
    <location>
        <begin position="516"/>
        <end position="549"/>
    </location>
</feature>
<sequence length="625" mass="65993">MQLTDLQPNAELALGGIEAITEPKRAERWMRPVEIIAAGLLLVMIATVLANVFFRYVLHAPLIWGDEVASMAFIWMAMLGAALAVDRHEHMKLTIFLPLMPERVAKAVEVAGGVLTCVLLLRLLPVAVDYAYEESFVTSPALGLPMSWRASALPVGIALMAFLMVLSVLRTREWGAILGSLIVTGVVVAALWYLRPGLLGIGNWNLPIFLGLLVMGLLAIGVPIAFCFALGTLAYLTFASNAPIFVMMGRIDEGMSSLILLSVPVFVLLGCILDATGMGKAIVSFLVSLCGHVKAGMSYVLLGSMFLVSGISGSKVSDMATVAPALFPEMRRRGHSPSEMTALLATGAAMADTVPPSIVLIVLGSVAGVSIAGLFTSGFAIAMVLLVILAILARWKARKEDMSGVRRATLPLIAKTAVIAIPALILPFMIRSLVGGGVATATEVSTIAVLYAFIIGIVLYGGIPVNRIGTMLVETVAMSGAILLILGAASSMAWALTQSGFARDLMSLVTSLPGGWVVFMLASIVIFLILGCVLEGLPAIVLLAPIMFPIARGLGIHDIQYAMVIVTAMNIGLMAPPIGIGFYIACKIANVPAEQVMKNIWPYLAALVVGLLVIAAVPWFSTAFL</sequence>
<evidence type="ECO:0000256" key="7">
    <source>
        <dbReference type="ARBA" id="ARBA00023136"/>
    </source>
</evidence>